<feature type="compositionally biased region" description="Basic and acidic residues" evidence="2">
    <location>
        <begin position="178"/>
        <end position="197"/>
    </location>
</feature>
<dbReference type="GeneID" id="40314540"/>
<keyword evidence="1" id="KW-0175">Coiled coil</keyword>
<feature type="coiled-coil region" evidence="1">
    <location>
        <begin position="1"/>
        <end position="56"/>
    </location>
</feature>
<name>A0A3R7M599_9TRYP</name>
<gene>
    <name evidence="3" type="ORF">Tco025E_00929</name>
</gene>
<sequence length="459" mass="52186">MELLEEELRTVRDDVEAARATLQQQQARNGAVERTLLGLREEVRGLEGALECATAQGARRQWQEGSRQQVEMLNDAEGRRVADLRRQLEWELKMEGECLERHRARLASVWDEEKRRTSMHGETLAAEISAARRQRERLLDDLSRRKGHACLFAGWEASQSRSTSNAASMRATTNDLEVPSRPHGDSGLHRPRQRRQELRQRCAALSEEKERLATVALRVQEAEVMDTDGGGDGRRADAEQRLRSEDARRMMQAALEGEERATREALCAVEEAARVERMELAWALHAPPLSCVSSCASDVGGRLPCILRTRQRREVTLHELERLNRVKAAVRREMQRIQLEGVTRERSVHQLMERLREESEQLAQERHACVGLVLSEEAAAKAEAEVLRQTLQLLQSCMKLHLPPFMLISPAGAGESWHSVASALPELCCRVRRGVDLLQGNLREMHRRRANMAQKERTT</sequence>
<keyword evidence="4" id="KW-1185">Reference proteome</keyword>
<dbReference type="RefSeq" id="XP_029232053.1">
    <property type="nucleotide sequence ID" value="XM_029367868.1"/>
</dbReference>
<dbReference type="Proteomes" id="UP000284403">
    <property type="component" value="Unassembled WGS sequence"/>
</dbReference>
<feature type="region of interest" description="Disordered" evidence="2">
    <location>
        <begin position="161"/>
        <end position="197"/>
    </location>
</feature>
<protein>
    <submittedName>
        <fullName evidence="3">Putative Trichohyalin</fullName>
    </submittedName>
</protein>
<feature type="coiled-coil region" evidence="1">
    <location>
        <begin position="320"/>
        <end position="368"/>
    </location>
</feature>
<reference evidence="3 4" key="1">
    <citation type="journal article" date="2018" name="BMC Genomics">
        <title>Genomic comparison of Trypanosoma conorhini and Trypanosoma rangeli to Trypanosoma cruzi strains of high and low virulence.</title>
        <authorList>
            <person name="Bradwell K.R."/>
            <person name="Koparde V.N."/>
            <person name="Matveyev A.V."/>
            <person name="Serrano M.G."/>
            <person name="Alves J.M."/>
            <person name="Parikh H."/>
            <person name="Huang B."/>
            <person name="Lee V."/>
            <person name="Espinosa-Alvarez O."/>
            <person name="Ortiz P.A."/>
            <person name="Costa-Martins A.G."/>
            <person name="Teixeira M.M."/>
            <person name="Buck G.A."/>
        </authorList>
    </citation>
    <scope>NUCLEOTIDE SEQUENCE [LARGE SCALE GENOMIC DNA]</scope>
    <source>
        <strain evidence="3 4">025E</strain>
    </source>
</reference>
<proteinExistence type="predicted"/>
<feature type="compositionally biased region" description="Polar residues" evidence="2">
    <location>
        <begin position="161"/>
        <end position="175"/>
    </location>
</feature>
<organism evidence="3 4">
    <name type="scientific">Trypanosoma conorhini</name>
    <dbReference type="NCBI Taxonomy" id="83891"/>
    <lineage>
        <taxon>Eukaryota</taxon>
        <taxon>Discoba</taxon>
        <taxon>Euglenozoa</taxon>
        <taxon>Kinetoplastea</taxon>
        <taxon>Metakinetoplastina</taxon>
        <taxon>Trypanosomatida</taxon>
        <taxon>Trypanosomatidae</taxon>
        <taxon>Trypanosoma</taxon>
    </lineage>
</organism>
<comment type="caution">
    <text evidence="3">The sequence shown here is derived from an EMBL/GenBank/DDBJ whole genome shotgun (WGS) entry which is preliminary data.</text>
</comment>
<dbReference type="EMBL" id="MKKU01000025">
    <property type="protein sequence ID" value="RNF26847.1"/>
    <property type="molecule type" value="Genomic_DNA"/>
</dbReference>
<evidence type="ECO:0000313" key="3">
    <source>
        <dbReference type="EMBL" id="RNF26847.1"/>
    </source>
</evidence>
<dbReference type="AlphaFoldDB" id="A0A3R7M599"/>
<accession>A0A3R7M599</accession>
<evidence type="ECO:0000313" key="4">
    <source>
        <dbReference type="Proteomes" id="UP000284403"/>
    </source>
</evidence>
<evidence type="ECO:0000256" key="1">
    <source>
        <dbReference type="SAM" id="Coils"/>
    </source>
</evidence>
<evidence type="ECO:0000256" key="2">
    <source>
        <dbReference type="SAM" id="MobiDB-lite"/>
    </source>
</evidence>
<dbReference type="OrthoDB" id="247018at2759"/>